<feature type="compositionally biased region" description="Polar residues" evidence="9">
    <location>
        <begin position="89"/>
        <end position="100"/>
    </location>
</feature>
<dbReference type="Pfam" id="PF02465">
    <property type="entry name" value="FliD_N"/>
    <property type="match status" value="1"/>
</dbReference>
<dbReference type="Pfam" id="PF07195">
    <property type="entry name" value="FliD_C"/>
    <property type="match status" value="1"/>
</dbReference>
<keyword evidence="12" id="KW-0282">Flagellum</keyword>
<dbReference type="InterPro" id="IPR010809">
    <property type="entry name" value="FliD_C"/>
</dbReference>
<dbReference type="GO" id="GO:0007155">
    <property type="term" value="P:cell adhesion"/>
    <property type="evidence" value="ECO:0007669"/>
    <property type="project" value="InterPro"/>
</dbReference>
<evidence type="ECO:0000256" key="8">
    <source>
        <dbReference type="SAM" id="Coils"/>
    </source>
</evidence>
<dbReference type="InterPro" id="IPR040026">
    <property type="entry name" value="FliD"/>
</dbReference>
<evidence type="ECO:0000256" key="2">
    <source>
        <dbReference type="ARBA" id="ARBA00009764"/>
    </source>
</evidence>
<comment type="subcellular location">
    <subcellularLocation>
        <location evidence="1">Bacterial flagellum</location>
    </subcellularLocation>
</comment>
<dbReference type="GO" id="GO:0009421">
    <property type="term" value="C:bacterial-type flagellum filament cap"/>
    <property type="evidence" value="ECO:0007669"/>
    <property type="project" value="InterPro"/>
</dbReference>
<gene>
    <name evidence="12" type="primary">fliD</name>
    <name evidence="12" type="ORF">H8D96_10300</name>
</gene>
<dbReference type="GO" id="GO:0009424">
    <property type="term" value="C:bacterial-type flagellum hook"/>
    <property type="evidence" value="ECO:0007669"/>
    <property type="project" value="InterPro"/>
</dbReference>
<sequence>MSLSTNLISGLSSGFDWRSMIDQLISIDNRRVELIEDRKSEYQTKLDEWQSVNSMLLALKTATGALSTQSAFNVYTSGTTSDTSTSASDRLTVSTSSSASPGMHQIRVDNLAQSNKLSSNSYAATDTALSLTAGDILISGRVVNITATDTLADIEDKINTANTGSSPSNVTASIVQYGTNDYRLVLTSDDTGVDEISILNGSANDILFELGFKDTTRTAKTHIAGGDKSDGFTSTDENIKALLGLSTTQTSLISEIKINGLDVAAIDLSTDTLNTLKVKFAATGVDVSIITETVDGTNYYRLLIEGGSNTYTDKNNILETLGILQAGSTDVYGVKGDTANTSSGAIITESTLIKDIDGYSGHATDDYIHLEGTHTDGVTTPNDDTLLVANTTTVGDLLTKIESLFGDVTASITGDGKIMVTDDTTGASPLALIIAVKDNGGADDNTLNFDVDDNLGTAASLRIRKVVAGKDASIVVDGVTVTDSSNTLTDVIQGVTLNLVGEDGVAEDTTITVKVERDLGAVKSKITTMNDAFNTIMDYINTQFTYDDENEQVGGILFGDGTLSSVKTELIRTVTKQITGLPSGYDYLSLIGITLDLTDTEEGKYDNMNLAIDDDKLTDALETNFNDVKNLFIAYGSGSNPNLTYISHTSDTQGGSYTVDITTAATQGTTTGSDPAVTLTGAETLTIEDFATGRVATVSLTSGWDLDTVINAINSELALEYTQKIVGDQVSQDKDTNNITSSTLFSNITGAEDTDVITFSGTRRNGISVSGSYTVDTTKTIGDLLNTIEDMFEDEVTATISGGKIVITDTQSGDSHLTFAINTLQVSNLNFGDVDVDPVGADGSQKGRYAMTITASKTGSNELLLTHNLYGTGQRAIVTETGGAGDLKLTTPVYVWGENVAGTIGSATATGSGQTLTVDSDGDNADGLSISYTGTSTLTSATFSFALGVAELLDRQLGFITDASDGYVTYKQTSLKNSIDSFETQIENMEASLNRKMETMINRFVAMELALAKIQNQSQWLAGQISASLGGWGSL</sequence>
<comment type="caution">
    <text evidence="12">The sequence shown here is derived from an EMBL/GenBank/DDBJ whole genome shotgun (WGS) entry which is preliminary data.</text>
</comment>
<feature type="coiled-coil region" evidence="8">
    <location>
        <begin position="972"/>
        <end position="999"/>
    </location>
</feature>
<evidence type="ECO:0000259" key="11">
    <source>
        <dbReference type="Pfam" id="PF07195"/>
    </source>
</evidence>
<keyword evidence="12" id="KW-0966">Cell projection</keyword>
<evidence type="ECO:0000313" key="13">
    <source>
        <dbReference type="Proteomes" id="UP000605201"/>
    </source>
</evidence>
<evidence type="ECO:0000256" key="3">
    <source>
        <dbReference type="ARBA" id="ARBA00011255"/>
    </source>
</evidence>
<dbReference type="Proteomes" id="UP000605201">
    <property type="component" value="Unassembled WGS sequence"/>
</dbReference>
<reference evidence="12 13" key="1">
    <citation type="submission" date="2020-08" db="EMBL/GenBank/DDBJ databases">
        <title>Bridging the membrane lipid divide: bacteria of the FCB group superphylum have the potential to synthesize archaeal ether lipids.</title>
        <authorList>
            <person name="Villanueva L."/>
            <person name="Von Meijenfeldt F.A.B."/>
            <person name="Westbye A.B."/>
            <person name="Yadav S."/>
            <person name="Hopmans E.C."/>
            <person name="Dutilh B.E."/>
            <person name="Sinninghe Damste J.S."/>
        </authorList>
    </citation>
    <scope>NUCLEOTIDE SEQUENCE [LARGE SCALE GENOMIC DNA]</scope>
    <source>
        <strain evidence="12">NIOZ-UU17</strain>
    </source>
</reference>
<keyword evidence="12" id="KW-0969">Cilium</keyword>
<feature type="compositionally biased region" description="Low complexity" evidence="9">
    <location>
        <begin position="78"/>
        <end position="88"/>
    </location>
</feature>
<evidence type="ECO:0000256" key="6">
    <source>
        <dbReference type="ARBA" id="ARBA00033074"/>
    </source>
</evidence>
<dbReference type="InterPro" id="IPR003481">
    <property type="entry name" value="FliD_N"/>
</dbReference>
<accession>A0A8J6NTZ7</accession>
<keyword evidence="5" id="KW-0975">Bacterial flagellum</keyword>
<dbReference type="AlphaFoldDB" id="A0A8J6NTZ7"/>
<feature type="region of interest" description="Disordered" evidence="9">
    <location>
        <begin position="78"/>
        <end position="104"/>
    </location>
</feature>
<evidence type="ECO:0000313" key="12">
    <source>
        <dbReference type="EMBL" id="MBC8432298.1"/>
    </source>
</evidence>
<organism evidence="12 13">
    <name type="scientific">Candidatus Desulfatibia vada</name>
    <dbReference type="NCBI Taxonomy" id="2841696"/>
    <lineage>
        <taxon>Bacteria</taxon>
        <taxon>Pseudomonadati</taxon>
        <taxon>Thermodesulfobacteriota</taxon>
        <taxon>Desulfobacteria</taxon>
        <taxon>Desulfobacterales</taxon>
        <taxon>Desulfobacterales incertae sedis</taxon>
        <taxon>Candidatus Desulfatibia</taxon>
    </lineage>
</organism>
<evidence type="ECO:0000256" key="4">
    <source>
        <dbReference type="ARBA" id="ARBA00023054"/>
    </source>
</evidence>
<dbReference type="PANTHER" id="PTHR30288">
    <property type="entry name" value="FLAGELLAR CAP/ASSEMBLY PROTEIN FLID"/>
    <property type="match status" value="1"/>
</dbReference>
<evidence type="ECO:0000256" key="9">
    <source>
        <dbReference type="SAM" id="MobiDB-lite"/>
    </source>
</evidence>
<feature type="domain" description="Flagellar hook-associated protein 2 N-terminal" evidence="10">
    <location>
        <begin position="13"/>
        <end position="114"/>
    </location>
</feature>
<evidence type="ECO:0000256" key="1">
    <source>
        <dbReference type="ARBA" id="ARBA00004365"/>
    </source>
</evidence>
<proteinExistence type="inferred from homology"/>
<dbReference type="PANTHER" id="PTHR30288:SF0">
    <property type="entry name" value="FLAGELLAR HOOK-ASSOCIATED PROTEIN 2"/>
    <property type="match status" value="1"/>
</dbReference>
<keyword evidence="4 8" id="KW-0175">Coiled coil</keyword>
<comment type="subunit">
    <text evidence="3">Homopentamer.</text>
</comment>
<evidence type="ECO:0000256" key="7">
    <source>
        <dbReference type="ARBA" id="ARBA00033192"/>
    </source>
</evidence>
<evidence type="ECO:0000259" key="10">
    <source>
        <dbReference type="Pfam" id="PF02465"/>
    </source>
</evidence>
<feature type="domain" description="Flagellar hook-associated protein 2 C-terminal" evidence="11">
    <location>
        <begin position="469"/>
        <end position="637"/>
    </location>
</feature>
<evidence type="ECO:0000256" key="5">
    <source>
        <dbReference type="ARBA" id="ARBA00023143"/>
    </source>
</evidence>
<comment type="similarity">
    <text evidence="2">Belongs to the FliD family.</text>
</comment>
<dbReference type="GO" id="GO:0071973">
    <property type="term" value="P:bacterial-type flagellum-dependent cell motility"/>
    <property type="evidence" value="ECO:0007669"/>
    <property type="project" value="TreeGrafter"/>
</dbReference>
<dbReference type="EMBL" id="JACNIG010000216">
    <property type="protein sequence ID" value="MBC8432298.1"/>
    <property type="molecule type" value="Genomic_DNA"/>
</dbReference>
<name>A0A8J6NTZ7_9BACT</name>
<protein>
    <recommendedName>
        <fullName evidence="7">Filament cap protein</fullName>
    </recommendedName>
    <alternativeName>
        <fullName evidence="6">Flagellar cap protein</fullName>
    </alternativeName>
</protein>